<evidence type="ECO:0000256" key="3">
    <source>
        <dbReference type="ARBA" id="ARBA00023054"/>
    </source>
</evidence>
<evidence type="ECO:0000313" key="9">
    <source>
        <dbReference type="Proteomes" id="UP000002221"/>
    </source>
</evidence>
<comment type="subunit">
    <text evidence="2 5">Homopentamer.</text>
</comment>
<dbReference type="PANTHER" id="PTHR30288">
    <property type="entry name" value="FLAGELLAR CAP/ASSEMBLY PROTEIN FLID"/>
    <property type="match status" value="1"/>
</dbReference>
<accession>D0MGE2</accession>
<dbReference type="GO" id="GO:0071973">
    <property type="term" value="P:bacterial-type flagellum-dependent cell motility"/>
    <property type="evidence" value="ECO:0007669"/>
    <property type="project" value="TreeGrafter"/>
</dbReference>
<keyword evidence="8" id="KW-0966">Cell projection</keyword>
<feature type="domain" description="Flagellar hook-associated protein 2 N-terminal" evidence="6">
    <location>
        <begin position="16"/>
        <end position="109"/>
    </location>
</feature>
<feature type="coiled-coil region" evidence="5">
    <location>
        <begin position="440"/>
        <end position="478"/>
    </location>
</feature>
<evidence type="ECO:0000256" key="5">
    <source>
        <dbReference type="RuleBase" id="RU362066"/>
    </source>
</evidence>
<protein>
    <recommendedName>
        <fullName evidence="5">Flagellar hook-associated protein 2</fullName>
        <shortName evidence="5">HAP2</shortName>
    </recommendedName>
    <alternativeName>
        <fullName evidence="5">Flagellar cap protein</fullName>
    </alternativeName>
</protein>
<name>D0MGE2_RHOM4</name>
<sequence length="500" mass="54191">MAVNPLLSVYRANDPYEQLISAIISIESQPKLELQAKKAEQERLKGVVKDFDSKLSALHSLLKTLTDPLARPFQGKSATTSATEFTVSAGDSAALGTHTLEVKRLASADTRISKQYTSSGSSLRSFFDTNGAQTFTIRVASPTDTDPNNRLDIQVTVNPTGTTDEEILNEIATAINDAFQAAVDAGTIKSDERAYASVINETSSTARLSLRSGKTGFTYRLEFVDSGAGLLSELELSNNVVASGTGGGQVKYVGTSETDSELNSQFVLDGLTLYRDANRVTDALAGVTLELKQISTSPADFTITPNSNGIKAKVEDFIKKYNDVLLYLAGKSNVDGETETRGDFAGDPVFSGLRFTLRNEVVRKVSGQPTEGPHYITDLGITINNDGTLTLSDADKLIQAVERNPQAVESLFSGSDGIATRLLTHVETFVKTGGIIDQREDSLEASIRRLDDRIADFEEQLARREEQLRAQFARVQETIALFQGQQQFLSGFLYGGGTFF</sequence>
<dbReference type="GO" id="GO:0005576">
    <property type="term" value="C:extracellular region"/>
    <property type="evidence" value="ECO:0007669"/>
    <property type="project" value="UniProtKB-SubCell"/>
</dbReference>
<evidence type="ECO:0000259" key="7">
    <source>
        <dbReference type="Pfam" id="PF07195"/>
    </source>
</evidence>
<evidence type="ECO:0000256" key="2">
    <source>
        <dbReference type="ARBA" id="ARBA00011255"/>
    </source>
</evidence>
<keyword evidence="3 5" id="KW-0175">Coiled coil</keyword>
<dbReference type="RefSeq" id="WP_012843310.1">
    <property type="nucleotide sequence ID" value="NC_013501.1"/>
</dbReference>
<keyword evidence="8" id="KW-0282">Flagellum</keyword>
<dbReference type="InterPro" id="IPR003481">
    <property type="entry name" value="FliD_N"/>
</dbReference>
<dbReference type="OrthoDB" id="9813318at2"/>
<dbReference type="GO" id="GO:0007155">
    <property type="term" value="P:cell adhesion"/>
    <property type="evidence" value="ECO:0007669"/>
    <property type="project" value="InterPro"/>
</dbReference>
<dbReference type="EMBL" id="CP001807">
    <property type="protein sequence ID" value="ACY47698.1"/>
    <property type="molecule type" value="Genomic_DNA"/>
</dbReference>
<reference evidence="8 9" key="1">
    <citation type="journal article" date="2009" name="Stand. Genomic Sci.">
        <title>Complete genome sequence of Rhodothermus marinus type strain (R-10).</title>
        <authorList>
            <person name="Nolan M."/>
            <person name="Tindall B.J."/>
            <person name="Pomrenke H."/>
            <person name="Lapidus A."/>
            <person name="Copeland A."/>
            <person name="Glavina Del Rio T."/>
            <person name="Lucas S."/>
            <person name="Chen F."/>
            <person name="Tice H."/>
            <person name="Cheng J.F."/>
            <person name="Saunders E."/>
            <person name="Han C."/>
            <person name="Bruce D."/>
            <person name="Goodwin L."/>
            <person name="Chain P."/>
            <person name="Pitluck S."/>
            <person name="Ovchinikova G."/>
            <person name="Pati A."/>
            <person name="Ivanova N."/>
            <person name="Mavromatis K."/>
            <person name="Chen A."/>
            <person name="Palaniappan K."/>
            <person name="Land M."/>
            <person name="Hauser L."/>
            <person name="Chang Y.J."/>
            <person name="Jeffries C.D."/>
            <person name="Brettin T."/>
            <person name="Goker M."/>
            <person name="Bristow J."/>
            <person name="Eisen J.A."/>
            <person name="Markowitz V."/>
            <person name="Hugenholtz P."/>
            <person name="Kyrpides N.C."/>
            <person name="Klenk H.P."/>
            <person name="Detter J.C."/>
        </authorList>
    </citation>
    <scope>NUCLEOTIDE SEQUENCE [LARGE SCALE GENOMIC DNA]</scope>
    <source>
        <strain evidence="9">ATCC 43812 / DSM 4252 / R-10</strain>
    </source>
</reference>
<dbReference type="KEGG" id="rmr:Rmar_0800"/>
<dbReference type="STRING" id="518766.Rmar_0800"/>
<comment type="function">
    <text evidence="5">Required for morphogenesis and for the elongation of the flagellar filament by facilitating polymerization of the flagellin monomers at the tip of growing filament. Forms a capping structure, which prevents flagellin subunits (transported through the central channel of the flagellum) from leaking out without polymerization at the distal end.</text>
</comment>
<dbReference type="InterPro" id="IPR010809">
    <property type="entry name" value="FliD_C"/>
</dbReference>
<comment type="subcellular location">
    <subcellularLocation>
        <location evidence="5">Secreted</location>
    </subcellularLocation>
    <subcellularLocation>
        <location evidence="5">Bacterial flagellum</location>
    </subcellularLocation>
</comment>
<proteinExistence type="inferred from homology"/>
<keyword evidence="8" id="KW-0969">Cilium</keyword>
<dbReference type="Pfam" id="PF07195">
    <property type="entry name" value="FliD_C"/>
    <property type="match status" value="1"/>
</dbReference>
<keyword evidence="5" id="KW-0964">Secreted</keyword>
<dbReference type="eggNOG" id="COG1345">
    <property type="taxonomic scope" value="Bacteria"/>
</dbReference>
<dbReference type="PANTHER" id="PTHR30288:SF0">
    <property type="entry name" value="FLAGELLAR HOOK-ASSOCIATED PROTEIN 2"/>
    <property type="match status" value="1"/>
</dbReference>
<organism evidence="8 9">
    <name type="scientific">Rhodothermus marinus (strain ATCC 43812 / DSM 4252 / R-10)</name>
    <name type="common">Rhodothermus obamensis</name>
    <dbReference type="NCBI Taxonomy" id="518766"/>
    <lineage>
        <taxon>Bacteria</taxon>
        <taxon>Pseudomonadati</taxon>
        <taxon>Rhodothermota</taxon>
        <taxon>Rhodothermia</taxon>
        <taxon>Rhodothermales</taxon>
        <taxon>Rhodothermaceae</taxon>
        <taxon>Rhodothermus</taxon>
    </lineage>
</organism>
<evidence type="ECO:0000259" key="6">
    <source>
        <dbReference type="Pfam" id="PF02465"/>
    </source>
</evidence>
<feature type="domain" description="Flagellar hook-associated protein 2 C-terminal" evidence="7">
    <location>
        <begin position="263"/>
        <end position="479"/>
    </location>
</feature>
<dbReference type="GO" id="GO:0009424">
    <property type="term" value="C:bacterial-type flagellum hook"/>
    <property type="evidence" value="ECO:0007669"/>
    <property type="project" value="UniProtKB-UniRule"/>
</dbReference>
<dbReference type="GO" id="GO:0009421">
    <property type="term" value="C:bacterial-type flagellum filament cap"/>
    <property type="evidence" value="ECO:0007669"/>
    <property type="project" value="InterPro"/>
</dbReference>
<keyword evidence="9" id="KW-1185">Reference proteome</keyword>
<dbReference type="Proteomes" id="UP000002221">
    <property type="component" value="Chromosome"/>
</dbReference>
<dbReference type="AlphaFoldDB" id="D0MGE2"/>
<evidence type="ECO:0000313" key="8">
    <source>
        <dbReference type="EMBL" id="ACY47698.1"/>
    </source>
</evidence>
<dbReference type="Pfam" id="PF02465">
    <property type="entry name" value="FliD_N"/>
    <property type="match status" value="1"/>
</dbReference>
<evidence type="ECO:0000256" key="1">
    <source>
        <dbReference type="ARBA" id="ARBA00009764"/>
    </source>
</evidence>
<comment type="similarity">
    <text evidence="1 5">Belongs to the FliD family.</text>
</comment>
<dbReference type="InterPro" id="IPR040026">
    <property type="entry name" value="FliD"/>
</dbReference>
<keyword evidence="4 5" id="KW-0975">Bacterial flagellum</keyword>
<gene>
    <name evidence="8" type="ordered locus">Rmar_0800</name>
</gene>
<dbReference type="HOGENOM" id="CLU_015182_6_1_10"/>
<evidence type="ECO:0000256" key="4">
    <source>
        <dbReference type="ARBA" id="ARBA00023143"/>
    </source>
</evidence>